<evidence type="ECO:0000313" key="3">
    <source>
        <dbReference type="EMBL" id="KRZ30085.1"/>
    </source>
</evidence>
<dbReference type="AlphaFoldDB" id="A0A0V1E1A8"/>
<reference evidence="4 5" key="1">
    <citation type="submission" date="2015-01" db="EMBL/GenBank/DDBJ databases">
        <title>Evolution of Trichinella species and genotypes.</title>
        <authorList>
            <person name="Korhonen P.K."/>
            <person name="Edoardo P."/>
            <person name="Giuseppe L.R."/>
            <person name="Gasser R.B."/>
        </authorList>
    </citation>
    <scope>NUCLEOTIDE SEQUENCE [LARGE SCALE GENOMIC DNA]</scope>
    <source>
        <strain evidence="1">ISS13</strain>
        <strain evidence="3">ISS588</strain>
    </source>
</reference>
<proteinExistence type="predicted"/>
<organism evidence="1 4">
    <name type="scientific">Trichinella pseudospiralis</name>
    <name type="common">Parasitic roundworm</name>
    <dbReference type="NCBI Taxonomy" id="6337"/>
    <lineage>
        <taxon>Eukaryota</taxon>
        <taxon>Metazoa</taxon>
        <taxon>Ecdysozoa</taxon>
        <taxon>Nematoda</taxon>
        <taxon>Enoplea</taxon>
        <taxon>Dorylaimia</taxon>
        <taxon>Trichinellida</taxon>
        <taxon>Trichinellidae</taxon>
        <taxon>Trichinella</taxon>
    </lineage>
</organism>
<comment type="caution">
    <text evidence="1">The sequence shown here is derived from an EMBL/GenBank/DDBJ whole genome shotgun (WGS) entry which is preliminary data.</text>
</comment>
<dbReference type="EMBL" id="JYDR01000079">
    <property type="protein sequence ID" value="KRY70102.1"/>
    <property type="molecule type" value="Genomic_DNA"/>
</dbReference>
<sequence>MIRLRYALEILFRGLELSEDLLLIGHFICGKNNLKNKSRIKHRLESCAKVPLLNYTVFVE</sequence>
<protein>
    <submittedName>
        <fullName evidence="1">Uncharacterized protein</fullName>
    </submittedName>
</protein>
<gene>
    <name evidence="2" type="ORF">T4A_3208</name>
    <name evidence="1" type="ORF">T4A_3495</name>
    <name evidence="3" type="ORF">T4B_7797</name>
</gene>
<evidence type="ECO:0000313" key="2">
    <source>
        <dbReference type="EMBL" id="KRY70102.1"/>
    </source>
</evidence>
<evidence type="ECO:0000313" key="5">
    <source>
        <dbReference type="Proteomes" id="UP000054805"/>
    </source>
</evidence>
<dbReference type="EMBL" id="JYDS01000038">
    <property type="protein sequence ID" value="KRZ30085.1"/>
    <property type="molecule type" value="Genomic_DNA"/>
</dbReference>
<accession>A0A0V1E1A8</accession>
<evidence type="ECO:0000313" key="1">
    <source>
        <dbReference type="EMBL" id="KRY67122.1"/>
    </source>
</evidence>
<dbReference type="EMBL" id="JYDR01000146">
    <property type="protein sequence ID" value="KRY67122.1"/>
    <property type="molecule type" value="Genomic_DNA"/>
</dbReference>
<keyword evidence="5" id="KW-1185">Reference proteome</keyword>
<dbReference type="Proteomes" id="UP000054805">
    <property type="component" value="Unassembled WGS sequence"/>
</dbReference>
<dbReference type="Proteomes" id="UP000054632">
    <property type="component" value="Unassembled WGS sequence"/>
</dbReference>
<evidence type="ECO:0000313" key="4">
    <source>
        <dbReference type="Proteomes" id="UP000054632"/>
    </source>
</evidence>
<name>A0A0V1E1A8_TRIPS</name>